<keyword evidence="2" id="KW-0472">Membrane</keyword>
<dbReference type="Proteomes" id="UP000265663">
    <property type="component" value="Unassembled WGS sequence"/>
</dbReference>
<accession>A0A3M7M105</accession>
<protein>
    <submittedName>
        <fullName evidence="4">Abc transporter</fullName>
    </submittedName>
</protein>
<dbReference type="OrthoDB" id="3690059at2759"/>
<evidence type="ECO:0000256" key="2">
    <source>
        <dbReference type="SAM" id="Phobius"/>
    </source>
</evidence>
<dbReference type="EMBL" id="KE747814">
    <property type="protein sequence ID" value="RMZ68193.1"/>
    <property type="molecule type" value="Genomic_DNA"/>
</dbReference>
<proteinExistence type="predicted"/>
<gene>
    <name evidence="4" type="ORF">GMOD_00004401</name>
</gene>
<organism evidence="4 5">
    <name type="scientific">Pyrenophora seminiperda CCB06</name>
    <dbReference type="NCBI Taxonomy" id="1302712"/>
    <lineage>
        <taxon>Eukaryota</taxon>
        <taxon>Fungi</taxon>
        <taxon>Dikarya</taxon>
        <taxon>Ascomycota</taxon>
        <taxon>Pezizomycotina</taxon>
        <taxon>Dothideomycetes</taxon>
        <taxon>Pleosporomycetidae</taxon>
        <taxon>Pleosporales</taxon>
        <taxon>Pleosporineae</taxon>
        <taxon>Pleosporaceae</taxon>
        <taxon>Pyrenophora</taxon>
    </lineage>
</organism>
<keyword evidence="2" id="KW-1133">Transmembrane helix</keyword>
<feature type="compositionally biased region" description="Basic and acidic residues" evidence="1">
    <location>
        <begin position="279"/>
        <end position="289"/>
    </location>
</feature>
<feature type="compositionally biased region" description="Gly residues" evidence="1">
    <location>
        <begin position="326"/>
        <end position="337"/>
    </location>
</feature>
<name>A0A3M7M105_9PLEO</name>
<feature type="region of interest" description="Disordered" evidence="1">
    <location>
        <begin position="270"/>
        <end position="337"/>
    </location>
</feature>
<feature type="chain" id="PRO_5018263953" evidence="3">
    <location>
        <begin position="21"/>
        <end position="390"/>
    </location>
</feature>
<feature type="transmembrane region" description="Helical" evidence="2">
    <location>
        <begin position="214"/>
        <end position="241"/>
    </location>
</feature>
<reference evidence="4 5" key="1">
    <citation type="journal article" date="2014" name="PLoS ONE">
        <title>De novo Genome Assembly of the Fungal Plant Pathogen Pyrenophora semeniperda.</title>
        <authorList>
            <person name="Soliai M.M."/>
            <person name="Meyer S.E."/>
            <person name="Udall J.A."/>
            <person name="Elzinga D.E."/>
            <person name="Hermansen R.A."/>
            <person name="Bodily P.M."/>
            <person name="Hart A.A."/>
            <person name="Coleman C.E."/>
        </authorList>
    </citation>
    <scope>NUCLEOTIDE SEQUENCE [LARGE SCALE GENOMIC DNA]</scope>
    <source>
        <strain evidence="4 5">CCB06</strain>
        <tissue evidence="4">Mycelium</tissue>
    </source>
</reference>
<keyword evidence="5" id="KW-1185">Reference proteome</keyword>
<sequence>MPATLHTALVLSFLCHFPSAFWEKKCSTIVTTMAHVVLYYDINVQTITITMIPTQHASQTANPVVLVKNCNRLGEEQTNVGQSTATTSCVDRASQVQGLDCESAHLQIHGIVPGARRMGEEKIAVSEAHSPPLLPAIMELVRQAPAHPSTLTTATATTNTALLSSSSSTYPRVSPPLFFYPVPIVPHSTHTPYPHPTHALMAESSDTIASLPAVYSYIFLVALSVLAVLVWGTLLVCCVNVPPSFWKGWGKERRPVDKVSKYGGLREKETVVREGVSSEEGKGDMRKEVGEEEGVEMMGRPARQQQQQETGTAPVRSSSLAEEGGDSGSGSGSGSGNGVISKSLSLLGEGFGLMDGAVDGLVARVGRWTDDEGGDEALLLPLARGRGEMG</sequence>
<evidence type="ECO:0000313" key="5">
    <source>
        <dbReference type="Proteomes" id="UP000265663"/>
    </source>
</evidence>
<evidence type="ECO:0000256" key="3">
    <source>
        <dbReference type="SAM" id="SignalP"/>
    </source>
</evidence>
<evidence type="ECO:0000313" key="4">
    <source>
        <dbReference type="EMBL" id="RMZ68193.1"/>
    </source>
</evidence>
<evidence type="ECO:0000256" key="1">
    <source>
        <dbReference type="SAM" id="MobiDB-lite"/>
    </source>
</evidence>
<keyword evidence="2" id="KW-0812">Transmembrane</keyword>
<feature type="signal peptide" evidence="3">
    <location>
        <begin position="1"/>
        <end position="20"/>
    </location>
</feature>
<dbReference type="AlphaFoldDB" id="A0A3M7M105"/>
<keyword evidence="3" id="KW-0732">Signal</keyword>